<dbReference type="AlphaFoldDB" id="M0KAV4"/>
<evidence type="ECO:0000313" key="3">
    <source>
        <dbReference type="Proteomes" id="UP000011687"/>
    </source>
</evidence>
<reference evidence="2 3" key="1">
    <citation type="journal article" date="2014" name="PLoS Genet.">
        <title>Phylogenetically driven sequencing of extremely halophilic archaea reveals strategies for static and dynamic osmo-response.</title>
        <authorList>
            <person name="Becker E.A."/>
            <person name="Seitzer P.M."/>
            <person name="Tritt A."/>
            <person name="Larsen D."/>
            <person name="Krusor M."/>
            <person name="Yao A.I."/>
            <person name="Wu D."/>
            <person name="Madern D."/>
            <person name="Eisen J.A."/>
            <person name="Darling A.E."/>
            <person name="Facciotti M.T."/>
        </authorList>
    </citation>
    <scope>NUCLEOTIDE SEQUENCE [LARGE SCALE GENOMIC DNA]</scope>
    <source>
        <strain evidence="2 3">ATCC 33799</strain>
    </source>
</reference>
<dbReference type="PATRIC" id="fig|662475.6.peg.2228"/>
<protein>
    <submittedName>
        <fullName evidence="2">Uncharacterized protein</fullName>
    </submittedName>
</protein>
<name>M0KAV4_9EURY</name>
<accession>M0KAV4</accession>
<proteinExistence type="predicted"/>
<evidence type="ECO:0000313" key="2">
    <source>
        <dbReference type="EMBL" id="EMA17309.1"/>
    </source>
</evidence>
<evidence type="ECO:0000256" key="1">
    <source>
        <dbReference type="SAM" id="MobiDB-lite"/>
    </source>
</evidence>
<comment type="caution">
    <text evidence="2">The sequence shown here is derived from an EMBL/GenBank/DDBJ whole genome shotgun (WGS) entry which is preliminary data.</text>
</comment>
<feature type="region of interest" description="Disordered" evidence="1">
    <location>
        <begin position="226"/>
        <end position="381"/>
    </location>
</feature>
<feature type="region of interest" description="Disordered" evidence="1">
    <location>
        <begin position="77"/>
        <end position="176"/>
    </location>
</feature>
<dbReference type="Proteomes" id="UP000011687">
    <property type="component" value="Unassembled WGS sequence"/>
</dbReference>
<organism evidence="2 3">
    <name type="scientific">Haloarcula marismortui ATCC 33799</name>
    <dbReference type="NCBI Taxonomy" id="662475"/>
    <lineage>
        <taxon>Archaea</taxon>
        <taxon>Methanobacteriati</taxon>
        <taxon>Methanobacteriota</taxon>
        <taxon>Stenosarchaea group</taxon>
        <taxon>Halobacteria</taxon>
        <taxon>Halobacteriales</taxon>
        <taxon>Haloarculaceae</taxon>
        <taxon>Haloarcula</taxon>
    </lineage>
</organism>
<feature type="compositionally biased region" description="Low complexity" evidence="1">
    <location>
        <begin position="77"/>
        <end position="92"/>
    </location>
</feature>
<feature type="compositionally biased region" description="Acidic residues" evidence="1">
    <location>
        <begin position="341"/>
        <end position="352"/>
    </location>
</feature>
<keyword evidence="3" id="KW-1185">Reference proteome</keyword>
<feature type="compositionally biased region" description="Polar residues" evidence="1">
    <location>
        <begin position="354"/>
        <end position="372"/>
    </location>
</feature>
<gene>
    <name evidence="2" type="ORF">C435_11430</name>
</gene>
<feature type="compositionally biased region" description="Basic and acidic residues" evidence="1">
    <location>
        <begin position="250"/>
        <end position="266"/>
    </location>
</feature>
<feature type="compositionally biased region" description="Low complexity" evidence="1">
    <location>
        <begin position="285"/>
        <end position="302"/>
    </location>
</feature>
<feature type="compositionally biased region" description="Low complexity" evidence="1">
    <location>
        <begin position="136"/>
        <end position="155"/>
    </location>
</feature>
<sequence>MVILSGAAKGADENWTIGKYLIEEAGLTFAGSDVAAQLLTTSLFMVPVLIGIIAPLKMTGAASSAFYLSRLTGFSVGSSPSGGSNNSNNGSNDGDGGLDDDKSSGGDDSGISSRQGDGSGGRSGSQSDTGSGGASSSGTGNSTTTATASAGNDNNLFEDAKDAFSPVPDKQYLDQEKVDVTKRAGAAAKDTAKSAAGEAKEAGEIALGEDNVETLSDVRESISDQLSGAKRTAAVKAGDAMTGTKPDTSLSERERIKSTDGFKPGDRSYNYDVEMEDLRSPATNSSTESSREVTSSPSVPSSDNVDTGGVTPTNRLDDLFEGGSPTATPEGAGRYDRASGDEVDYGEDEEFESGASTYQSVNEGGYLGTTNLADRVKDDDN</sequence>
<dbReference type="EMBL" id="AOLS01000061">
    <property type="protein sequence ID" value="EMA17309.1"/>
    <property type="molecule type" value="Genomic_DNA"/>
</dbReference>